<evidence type="ECO:0000313" key="1">
    <source>
        <dbReference type="EMBL" id="CAE7843036.1"/>
    </source>
</evidence>
<accession>A0A812ZZS0</accession>
<feature type="non-terminal residue" evidence="1">
    <location>
        <position position="1"/>
    </location>
</feature>
<dbReference type="Gene3D" id="3.90.70.10">
    <property type="entry name" value="Cysteine proteinases"/>
    <property type="match status" value="1"/>
</dbReference>
<evidence type="ECO:0000313" key="2">
    <source>
        <dbReference type="Proteomes" id="UP000601435"/>
    </source>
</evidence>
<reference evidence="1" key="1">
    <citation type="submission" date="2021-02" db="EMBL/GenBank/DDBJ databases">
        <authorList>
            <person name="Dougan E. K."/>
            <person name="Rhodes N."/>
            <person name="Thang M."/>
            <person name="Chan C."/>
        </authorList>
    </citation>
    <scope>NUCLEOTIDE SEQUENCE</scope>
</reference>
<comment type="caution">
    <text evidence="1">The sequence shown here is derived from an EMBL/GenBank/DDBJ whole genome shotgun (WGS) entry which is preliminary data.</text>
</comment>
<dbReference type="SUPFAM" id="SSF54001">
    <property type="entry name" value="Cysteine proteinases"/>
    <property type="match status" value="1"/>
</dbReference>
<dbReference type="OrthoDB" id="420187at2759"/>
<gene>
    <name evidence="1" type="ORF">SNEC2469_LOCUS25649</name>
</gene>
<name>A0A812ZZS0_9DINO</name>
<organism evidence="1 2">
    <name type="scientific">Symbiodinium necroappetens</name>
    <dbReference type="NCBI Taxonomy" id="1628268"/>
    <lineage>
        <taxon>Eukaryota</taxon>
        <taxon>Sar</taxon>
        <taxon>Alveolata</taxon>
        <taxon>Dinophyceae</taxon>
        <taxon>Suessiales</taxon>
        <taxon>Symbiodiniaceae</taxon>
        <taxon>Symbiodinium</taxon>
    </lineage>
</organism>
<dbReference type="EMBL" id="CAJNJA010050894">
    <property type="protein sequence ID" value="CAE7843036.1"/>
    <property type="molecule type" value="Genomic_DNA"/>
</dbReference>
<proteinExistence type="predicted"/>
<dbReference type="Proteomes" id="UP000601435">
    <property type="component" value="Unassembled WGS sequence"/>
</dbReference>
<protein>
    <submittedName>
        <fullName evidence="1">Uncharacterized protein</fullName>
    </submittedName>
</protein>
<dbReference type="AlphaFoldDB" id="A0A812ZZS0"/>
<keyword evidence="2" id="KW-1185">Reference proteome</keyword>
<dbReference type="InterPro" id="IPR038765">
    <property type="entry name" value="Papain-like_cys_pep_sf"/>
</dbReference>
<sequence length="338" mass="36334">DTPREGLGTIAKETLSIQKHLGDIVQTQPRSASDAPGKTDNRCDLGSLQTTSDGFAVRTFSNNSNSCYANSIITALCILRARGGHFAALSPLLLQCSDHSRAARPLNLVSTFALRNILPNWRFDGRQQDASEFYMDLTNADSGDLQAVPWQGRIAGQPDPTDTGFTPIFLPIPTDCTSLRGVCSSWYAQAASRGLMLAPALLVLILGRWEHGSKNEQALELAQDIQFPVWDEGQSSTLHAYSVEVSGSVMTTLDHSSPQPQTGNASGKAWQAEHKQGKAHPFGAIHHYVAGALLFELSKSKQIPPGIDSGALKDFEKWVSDLGTGQATVHEIEAGAIG</sequence>